<protein>
    <submittedName>
        <fullName evidence="1">Uncharacterized protein</fullName>
    </submittedName>
</protein>
<evidence type="ECO:0000313" key="1">
    <source>
        <dbReference type="EMBL" id="JAD79169.1"/>
    </source>
</evidence>
<sequence length="47" mass="5426">MREHDMTMRNHLASLSFYADHIHCINIYQIIPSSGTFADNSIQGLIY</sequence>
<accession>A0A0A9CS87</accession>
<dbReference type="EMBL" id="GBRH01218726">
    <property type="protein sequence ID" value="JAD79169.1"/>
    <property type="molecule type" value="Transcribed_RNA"/>
</dbReference>
<reference evidence="1" key="2">
    <citation type="journal article" date="2015" name="Data Brief">
        <title>Shoot transcriptome of the giant reed, Arundo donax.</title>
        <authorList>
            <person name="Barrero R.A."/>
            <person name="Guerrero F.D."/>
            <person name="Moolhuijzen P."/>
            <person name="Goolsby J.A."/>
            <person name="Tidwell J."/>
            <person name="Bellgard S.E."/>
            <person name="Bellgard M.I."/>
        </authorList>
    </citation>
    <scope>NUCLEOTIDE SEQUENCE</scope>
    <source>
        <tissue evidence="1">Shoot tissue taken approximately 20 cm above the soil surface</tissue>
    </source>
</reference>
<reference evidence="1" key="1">
    <citation type="submission" date="2014-09" db="EMBL/GenBank/DDBJ databases">
        <authorList>
            <person name="Magalhaes I.L.F."/>
            <person name="Oliveira U."/>
            <person name="Santos F.R."/>
            <person name="Vidigal T.H.D.A."/>
            <person name="Brescovit A.D."/>
            <person name="Santos A.J."/>
        </authorList>
    </citation>
    <scope>NUCLEOTIDE SEQUENCE</scope>
    <source>
        <tissue evidence="1">Shoot tissue taken approximately 20 cm above the soil surface</tissue>
    </source>
</reference>
<name>A0A0A9CS87_ARUDO</name>
<proteinExistence type="predicted"/>
<organism evidence="1">
    <name type="scientific">Arundo donax</name>
    <name type="common">Giant reed</name>
    <name type="synonym">Donax arundinaceus</name>
    <dbReference type="NCBI Taxonomy" id="35708"/>
    <lineage>
        <taxon>Eukaryota</taxon>
        <taxon>Viridiplantae</taxon>
        <taxon>Streptophyta</taxon>
        <taxon>Embryophyta</taxon>
        <taxon>Tracheophyta</taxon>
        <taxon>Spermatophyta</taxon>
        <taxon>Magnoliopsida</taxon>
        <taxon>Liliopsida</taxon>
        <taxon>Poales</taxon>
        <taxon>Poaceae</taxon>
        <taxon>PACMAD clade</taxon>
        <taxon>Arundinoideae</taxon>
        <taxon>Arundineae</taxon>
        <taxon>Arundo</taxon>
    </lineage>
</organism>
<dbReference type="AlphaFoldDB" id="A0A0A9CS87"/>